<keyword evidence="1" id="KW-0812">Transmembrane</keyword>
<dbReference type="STRING" id="381665.SAMN05216554_2173"/>
<evidence type="ECO:0000256" key="1">
    <source>
        <dbReference type="SAM" id="Phobius"/>
    </source>
</evidence>
<protein>
    <submittedName>
        <fullName evidence="2">Uncharacterized membrane protein</fullName>
    </submittedName>
</protein>
<feature type="transmembrane region" description="Helical" evidence="1">
    <location>
        <begin position="66"/>
        <end position="96"/>
    </location>
</feature>
<evidence type="ECO:0000313" key="2">
    <source>
        <dbReference type="EMBL" id="SDZ05872.1"/>
    </source>
</evidence>
<accession>A0A1H3PX37</accession>
<keyword evidence="3" id="KW-1185">Reference proteome</keyword>
<organism evidence="2 3">
    <name type="scientific">Herbiconiux ginsengi</name>
    <dbReference type="NCBI Taxonomy" id="381665"/>
    <lineage>
        <taxon>Bacteria</taxon>
        <taxon>Bacillati</taxon>
        <taxon>Actinomycetota</taxon>
        <taxon>Actinomycetes</taxon>
        <taxon>Micrococcales</taxon>
        <taxon>Microbacteriaceae</taxon>
        <taxon>Herbiconiux</taxon>
    </lineage>
</organism>
<proteinExistence type="predicted"/>
<dbReference type="AlphaFoldDB" id="A0A1H3PX37"/>
<dbReference type="Proteomes" id="UP000198891">
    <property type="component" value="Unassembled WGS sequence"/>
</dbReference>
<gene>
    <name evidence="2" type="ORF">SAMN05216554_2173</name>
</gene>
<dbReference type="EMBL" id="FNPZ01000002">
    <property type="protein sequence ID" value="SDZ05872.1"/>
    <property type="molecule type" value="Genomic_DNA"/>
</dbReference>
<dbReference type="OrthoDB" id="5244321at2"/>
<sequence>MADLIVIAFDNEKDAEGAYEKVQELQGDLIVELSGLALVKVDEQGKTHVEHPGAAGNIGLGAAGGALFGTLIGILFFVPFFGLVFGGLIGALFAGIDKTGLNSEFRSQVKESVSAGKSAVVIYAVKLTEDKFAAALAPFNGKVIKTSLSEEDEKALIHDLAEQPQA</sequence>
<keyword evidence="1" id="KW-0472">Membrane</keyword>
<evidence type="ECO:0000313" key="3">
    <source>
        <dbReference type="Proteomes" id="UP000198891"/>
    </source>
</evidence>
<dbReference type="InterPro" id="IPR009200">
    <property type="entry name" value="DUF1269_membrane"/>
</dbReference>
<keyword evidence="1" id="KW-1133">Transmembrane helix</keyword>
<dbReference type="Pfam" id="PF06897">
    <property type="entry name" value="DUF1269"/>
    <property type="match status" value="1"/>
</dbReference>
<dbReference type="RefSeq" id="WP_092553105.1">
    <property type="nucleotide sequence ID" value="NZ_FNPZ01000002.1"/>
</dbReference>
<reference evidence="2 3" key="1">
    <citation type="submission" date="2016-10" db="EMBL/GenBank/DDBJ databases">
        <authorList>
            <person name="de Groot N.N."/>
        </authorList>
    </citation>
    <scope>NUCLEOTIDE SEQUENCE [LARGE SCALE GENOMIC DNA]</scope>
    <source>
        <strain evidence="2 3">CGMCC 4.3491</strain>
    </source>
</reference>
<name>A0A1H3PX37_9MICO</name>